<gene>
    <name evidence="1" type="ORF">OED52_19250</name>
</gene>
<keyword evidence="2" id="KW-1185">Reference proteome</keyword>
<sequence>MTQQYQPAGHSYGDVVMPQRPTMPPQNTGWAVAAILFFWPLAFSAFSHSAKVFPLWSTGDYEGAQRASDQAKKLGKISLLIWAIFIVAVIVFYGVIFAAVLSNMDSFESTTYPTYR</sequence>
<evidence type="ECO:0000313" key="2">
    <source>
        <dbReference type="Proteomes" id="UP001156484"/>
    </source>
</evidence>
<organism evidence="1 2">
    <name type="scientific">Rhodococcus sacchari</name>
    <dbReference type="NCBI Taxonomy" id="2962047"/>
    <lineage>
        <taxon>Bacteria</taxon>
        <taxon>Bacillati</taxon>
        <taxon>Actinomycetota</taxon>
        <taxon>Actinomycetes</taxon>
        <taxon>Mycobacteriales</taxon>
        <taxon>Nocardiaceae</taxon>
        <taxon>Rhodococcus</taxon>
    </lineage>
</organism>
<dbReference type="EMBL" id="CP107551">
    <property type="protein sequence ID" value="UYP18746.1"/>
    <property type="molecule type" value="Genomic_DNA"/>
</dbReference>
<protein>
    <submittedName>
        <fullName evidence="1">CD225/dispanin family protein</fullName>
    </submittedName>
</protein>
<accession>A0ACD4DFG3</accession>
<dbReference type="Proteomes" id="UP001156484">
    <property type="component" value="Chromosome"/>
</dbReference>
<name>A0ACD4DFG3_9NOCA</name>
<proteinExistence type="predicted"/>
<reference evidence="1" key="1">
    <citation type="submission" date="2022-10" db="EMBL/GenBank/DDBJ databases">
        <title>Rhodococcus ferula Z13 complete genome.</title>
        <authorList>
            <person name="Long X."/>
            <person name="Zang M."/>
        </authorList>
    </citation>
    <scope>NUCLEOTIDE SEQUENCE</scope>
    <source>
        <strain evidence="1">Z13</strain>
    </source>
</reference>
<evidence type="ECO:0000313" key="1">
    <source>
        <dbReference type="EMBL" id="UYP18746.1"/>
    </source>
</evidence>